<proteinExistence type="predicted"/>
<dbReference type="SUPFAM" id="SSF52172">
    <property type="entry name" value="CheY-like"/>
    <property type="match status" value="1"/>
</dbReference>
<dbReference type="InterPro" id="IPR001789">
    <property type="entry name" value="Sig_transdc_resp-reg_receiver"/>
</dbReference>
<evidence type="ECO:0000313" key="3">
    <source>
        <dbReference type="EMBL" id="EEF59089.1"/>
    </source>
</evidence>
<dbReference type="Proteomes" id="UP000003688">
    <property type="component" value="Unassembled WGS sequence"/>
</dbReference>
<dbReference type="AlphaFoldDB" id="B9XM96"/>
<protein>
    <submittedName>
        <fullName evidence="3">Response regulator receiver protein</fullName>
    </submittedName>
</protein>
<reference evidence="3 4" key="1">
    <citation type="journal article" date="2011" name="J. Bacteriol.">
        <title>Genome sequence of 'Pedosphaera parvula' Ellin514, an aerobic Verrucomicrobial isolate from pasture soil.</title>
        <authorList>
            <person name="Kant R."/>
            <person name="van Passel M.W."/>
            <person name="Sangwan P."/>
            <person name="Palva A."/>
            <person name="Lucas S."/>
            <person name="Copeland A."/>
            <person name="Lapidus A."/>
            <person name="Glavina Del Rio T."/>
            <person name="Dalin E."/>
            <person name="Tice H."/>
            <person name="Bruce D."/>
            <person name="Goodwin L."/>
            <person name="Pitluck S."/>
            <person name="Chertkov O."/>
            <person name="Larimer F.W."/>
            <person name="Land M.L."/>
            <person name="Hauser L."/>
            <person name="Brettin T.S."/>
            <person name="Detter J.C."/>
            <person name="Han S."/>
            <person name="de Vos W.M."/>
            <person name="Janssen P.H."/>
            <person name="Smidt H."/>
        </authorList>
    </citation>
    <scope>NUCLEOTIDE SEQUENCE [LARGE SCALE GENOMIC DNA]</scope>
    <source>
        <strain evidence="3 4">Ellin514</strain>
    </source>
</reference>
<comment type="caution">
    <text evidence="3">The sequence shown here is derived from an EMBL/GenBank/DDBJ whole genome shotgun (WGS) entry which is preliminary data.</text>
</comment>
<evidence type="ECO:0000313" key="4">
    <source>
        <dbReference type="Proteomes" id="UP000003688"/>
    </source>
</evidence>
<dbReference type="STRING" id="320771.Cflav_PD2217"/>
<dbReference type="EMBL" id="ABOX02000033">
    <property type="protein sequence ID" value="EEF59089.1"/>
    <property type="molecule type" value="Genomic_DNA"/>
</dbReference>
<name>B9XM96_PEDPL</name>
<dbReference type="GO" id="GO:0000160">
    <property type="term" value="P:phosphorelay signal transduction system"/>
    <property type="evidence" value="ECO:0007669"/>
    <property type="project" value="InterPro"/>
</dbReference>
<dbReference type="PROSITE" id="PS50110">
    <property type="entry name" value="RESPONSE_REGULATORY"/>
    <property type="match status" value="1"/>
</dbReference>
<evidence type="ECO:0000256" key="1">
    <source>
        <dbReference type="PROSITE-ProRule" id="PRU00169"/>
    </source>
</evidence>
<comment type="caution">
    <text evidence="1">Lacks conserved residue(s) required for the propagation of feature annotation.</text>
</comment>
<evidence type="ECO:0000259" key="2">
    <source>
        <dbReference type="PROSITE" id="PS50110"/>
    </source>
</evidence>
<keyword evidence="4" id="KW-1185">Reference proteome</keyword>
<accession>B9XM96</accession>
<gene>
    <name evidence="3" type="ORF">Cflav_PD2217</name>
</gene>
<organism evidence="3 4">
    <name type="scientific">Pedosphaera parvula (strain Ellin514)</name>
    <dbReference type="NCBI Taxonomy" id="320771"/>
    <lineage>
        <taxon>Bacteria</taxon>
        <taxon>Pseudomonadati</taxon>
        <taxon>Verrucomicrobiota</taxon>
        <taxon>Pedosphaerae</taxon>
        <taxon>Pedosphaerales</taxon>
        <taxon>Pedosphaeraceae</taxon>
        <taxon>Pedosphaera</taxon>
    </lineage>
</organism>
<dbReference type="InterPro" id="IPR011006">
    <property type="entry name" value="CheY-like_superfamily"/>
</dbReference>
<dbReference type="Gene3D" id="3.40.50.2300">
    <property type="match status" value="1"/>
</dbReference>
<feature type="domain" description="Response regulatory" evidence="2">
    <location>
        <begin position="97"/>
        <end position="225"/>
    </location>
</feature>
<sequence length="240" mass="27015">MLAFPLSVFANSDSQRPFPTLFSVIHHLFSRLYNSFTILPRHTKFLYIQLFNSLSMKDVTSIIITYPDTQSSALPATPFTPFPLTLGHPVASPPTPTILTIENSDEDFDLLDRALKSAGLSARLYRVLNISSAQNYLLGTGPFRDQIVFPKPYLVITNSRLAAFSAQQLITWIRHQPTLETLPIIVQSASLTSEQRGELYQHGANFCLPKTNDARQLAHQLLTIHKVWHQLGLVRLQSEC</sequence>